<dbReference type="InterPro" id="IPR027417">
    <property type="entry name" value="P-loop_NTPase"/>
</dbReference>
<dbReference type="SUPFAM" id="SSF52540">
    <property type="entry name" value="P-loop containing nucleoside triphosphate hydrolases"/>
    <property type="match status" value="1"/>
</dbReference>
<dbReference type="RefSeq" id="WP_204082733.1">
    <property type="nucleotide sequence ID" value="NZ_BOND01000006.1"/>
</dbReference>
<dbReference type="Pfam" id="PF19347">
    <property type="entry name" value="DUF5925"/>
    <property type="match status" value="1"/>
</dbReference>
<dbReference type="Gene3D" id="3.40.50.300">
    <property type="entry name" value="P-loop containing nucleotide triphosphate hydrolases"/>
    <property type="match status" value="1"/>
</dbReference>
<evidence type="ECO:0000256" key="1">
    <source>
        <dbReference type="ARBA" id="ARBA00007448"/>
    </source>
</evidence>
<evidence type="ECO:0000313" key="4">
    <source>
        <dbReference type="Proteomes" id="UP000199632"/>
    </source>
</evidence>
<dbReference type="PANTHER" id="PTHR23070">
    <property type="entry name" value="BCS1 AAA-TYPE ATPASE"/>
    <property type="match status" value="1"/>
</dbReference>
<dbReference type="InterPro" id="IPR045969">
    <property type="entry name" value="DUF5925"/>
</dbReference>
<evidence type="ECO:0000259" key="2">
    <source>
        <dbReference type="SMART" id="SM00382"/>
    </source>
</evidence>
<dbReference type="InterPro" id="IPR003959">
    <property type="entry name" value="ATPase_AAA_core"/>
</dbReference>
<protein>
    <submittedName>
        <fullName evidence="3">ATPase family associated with various cellular activities (AAA)</fullName>
    </submittedName>
</protein>
<evidence type="ECO:0000313" key="3">
    <source>
        <dbReference type="EMBL" id="SDZ58868.1"/>
    </source>
</evidence>
<dbReference type="Proteomes" id="UP000199632">
    <property type="component" value="Unassembled WGS sequence"/>
</dbReference>
<dbReference type="AlphaFoldDB" id="A0A1H3U8Z7"/>
<accession>A0A1H3U8Z7</accession>
<gene>
    <name evidence="3" type="ORF">SAMN05421684_6784</name>
</gene>
<dbReference type="EMBL" id="FNQB01000004">
    <property type="protein sequence ID" value="SDZ58868.1"/>
    <property type="molecule type" value="Genomic_DNA"/>
</dbReference>
<organism evidence="3 4">
    <name type="scientific">Asanoa ishikariensis</name>
    <dbReference type="NCBI Taxonomy" id="137265"/>
    <lineage>
        <taxon>Bacteria</taxon>
        <taxon>Bacillati</taxon>
        <taxon>Actinomycetota</taxon>
        <taxon>Actinomycetes</taxon>
        <taxon>Micromonosporales</taxon>
        <taxon>Micromonosporaceae</taxon>
        <taxon>Asanoa</taxon>
    </lineage>
</organism>
<dbReference type="Pfam" id="PF00004">
    <property type="entry name" value="AAA"/>
    <property type="match status" value="1"/>
</dbReference>
<feature type="domain" description="AAA+ ATPase" evidence="2">
    <location>
        <begin position="192"/>
        <end position="335"/>
    </location>
</feature>
<keyword evidence="4" id="KW-1185">Reference proteome</keyword>
<dbReference type="STRING" id="137265.SAMN05421684_6784"/>
<name>A0A1H3U8Z7_9ACTN</name>
<dbReference type="GO" id="GO:0005524">
    <property type="term" value="F:ATP binding"/>
    <property type="evidence" value="ECO:0007669"/>
    <property type="project" value="InterPro"/>
</dbReference>
<dbReference type="InterPro" id="IPR050747">
    <property type="entry name" value="Mitochondrial_chaperone_BCS1"/>
</dbReference>
<comment type="similarity">
    <text evidence="1">Belongs to the AAA ATPase family. BCS1 subfamily.</text>
</comment>
<proteinExistence type="inferred from homology"/>
<dbReference type="GO" id="GO:0016887">
    <property type="term" value="F:ATP hydrolysis activity"/>
    <property type="evidence" value="ECO:0007669"/>
    <property type="project" value="InterPro"/>
</dbReference>
<sequence>MHIPRQIPFELGAAGVAPESVLPVVLTVDDSDSPRDIIDALALTAFVAGHQPHATSRDLTDVRADATLLPAGVTTLRESTSTNEHARLASGEGWTLRSVHWPRTKSAEVSVTAVTAELCAEIMERAVEGMTEEPAPVEESVQMGFWYFGPQSPQRHPRPITAGSWADIRANYAGVAAASFDRLMKVDRASVRGRLLLLHGPPGTGKTTVLRALAREWHEWCQFDCVLDPEALFTSPAYLMEVALSSSGDCRCPDKRHDKWRLLLLEDCDELIRGEAKQNTGQALSRLLNLTDGLLGQGRKVLVAITTNEDLARLHPAVVRPGRCLARIEVPALPFGEATAWLGTSTGVPADGATLAELYALREGYGGSEEREPVATGLYL</sequence>
<dbReference type="SMART" id="SM00382">
    <property type="entry name" value="AAA"/>
    <property type="match status" value="1"/>
</dbReference>
<dbReference type="InterPro" id="IPR003593">
    <property type="entry name" value="AAA+_ATPase"/>
</dbReference>
<reference evidence="4" key="1">
    <citation type="submission" date="2016-10" db="EMBL/GenBank/DDBJ databases">
        <authorList>
            <person name="Varghese N."/>
            <person name="Submissions S."/>
        </authorList>
    </citation>
    <scope>NUCLEOTIDE SEQUENCE [LARGE SCALE GENOMIC DNA]</scope>
    <source>
        <strain evidence="4">DSM 44718</strain>
    </source>
</reference>